<dbReference type="GO" id="GO:0016747">
    <property type="term" value="F:acyltransferase activity, transferring groups other than amino-acyl groups"/>
    <property type="evidence" value="ECO:0007669"/>
    <property type="project" value="InterPro"/>
</dbReference>
<dbReference type="SUPFAM" id="SSF55729">
    <property type="entry name" value="Acyl-CoA N-acyltransferases (Nat)"/>
    <property type="match status" value="1"/>
</dbReference>
<comment type="caution">
    <text evidence="4">The sequence shown here is derived from an EMBL/GenBank/DDBJ whole genome shotgun (WGS) entry which is preliminary data.</text>
</comment>
<dbReference type="PANTHER" id="PTHR43877">
    <property type="entry name" value="AMINOALKYLPHOSPHONATE N-ACETYLTRANSFERASE-RELATED-RELATED"/>
    <property type="match status" value="1"/>
</dbReference>
<dbReference type="AlphaFoldDB" id="A0A7Y7YH96"/>
<proteinExistence type="predicted"/>
<dbReference type="EMBL" id="JACAQD010000041">
    <property type="protein sequence ID" value="NWC36312.1"/>
    <property type="molecule type" value="Genomic_DNA"/>
</dbReference>
<dbReference type="Pfam" id="PF00583">
    <property type="entry name" value="Acetyltransf_1"/>
    <property type="match status" value="1"/>
</dbReference>
<dbReference type="InterPro" id="IPR050832">
    <property type="entry name" value="Bact_Acetyltransf"/>
</dbReference>
<keyword evidence="2" id="KW-0012">Acyltransferase</keyword>
<evidence type="ECO:0000313" key="5">
    <source>
        <dbReference type="Proteomes" id="UP000520592"/>
    </source>
</evidence>
<dbReference type="InterPro" id="IPR000182">
    <property type="entry name" value="GNAT_dom"/>
</dbReference>
<evidence type="ECO:0000256" key="2">
    <source>
        <dbReference type="ARBA" id="ARBA00023315"/>
    </source>
</evidence>
<keyword evidence="1 4" id="KW-0808">Transferase</keyword>
<feature type="domain" description="N-acetyltransferase" evidence="3">
    <location>
        <begin position="3"/>
        <end position="150"/>
    </location>
</feature>
<name>A0A7Y7YH96_9PSED</name>
<protein>
    <submittedName>
        <fullName evidence="4">GNAT family N-acetyltransferase</fullName>
    </submittedName>
</protein>
<accession>A0A7Y7YH96</accession>
<dbReference type="RefSeq" id="WP_177056434.1">
    <property type="nucleotide sequence ID" value="NZ_JACAPB010000024.1"/>
</dbReference>
<dbReference type="Proteomes" id="UP000520592">
    <property type="component" value="Unassembled WGS sequence"/>
</dbReference>
<evidence type="ECO:0000256" key="1">
    <source>
        <dbReference type="ARBA" id="ARBA00022679"/>
    </source>
</evidence>
<evidence type="ECO:0000313" key="4">
    <source>
        <dbReference type="EMBL" id="NWC36312.1"/>
    </source>
</evidence>
<dbReference type="PROSITE" id="PS51186">
    <property type="entry name" value="GNAT"/>
    <property type="match status" value="1"/>
</dbReference>
<dbReference type="InterPro" id="IPR016181">
    <property type="entry name" value="Acyl_CoA_acyltransferase"/>
</dbReference>
<gene>
    <name evidence="4" type="ORF">HX876_28470</name>
</gene>
<evidence type="ECO:0000259" key="3">
    <source>
        <dbReference type="PROSITE" id="PS51186"/>
    </source>
</evidence>
<dbReference type="CDD" id="cd04301">
    <property type="entry name" value="NAT_SF"/>
    <property type="match status" value="1"/>
</dbReference>
<dbReference type="Gene3D" id="3.40.630.30">
    <property type="match status" value="1"/>
</dbReference>
<sequence>MQSIMRLAEVLDLPRVEAIVDAAYRVYIPRMGREPGPMLENYAALQQAGHLWVLEVSGQVAGILVLIREKEAMLLDNVALGPEYQGRGLGRVLMAFAEQAALDARCSAIRLYTNEAMSENLALYARLGYVETHRAGDSGFHRVYLTKSLEPV</sequence>
<organism evidence="4 5">
    <name type="scientific">Pseudomonas gingeri</name>
    <dbReference type="NCBI Taxonomy" id="117681"/>
    <lineage>
        <taxon>Bacteria</taxon>
        <taxon>Pseudomonadati</taxon>
        <taxon>Pseudomonadota</taxon>
        <taxon>Gammaproteobacteria</taxon>
        <taxon>Pseudomonadales</taxon>
        <taxon>Pseudomonadaceae</taxon>
        <taxon>Pseudomonas</taxon>
    </lineage>
</organism>
<reference evidence="4 5" key="1">
    <citation type="submission" date="2020-04" db="EMBL/GenBank/DDBJ databases">
        <title>Molecular characterization of pseudomonads from Agaricus bisporus reveal novel blotch 2 pathogens in Western Europe.</title>
        <authorList>
            <person name="Taparia T."/>
            <person name="Krijger M."/>
            <person name="Haynes E."/>
            <person name="Elpinstone J.G."/>
            <person name="Noble R."/>
            <person name="Van Der Wolf J."/>
        </authorList>
    </citation>
    <scope>NUCLEOTIDE SEQUENCE [LARGE SCALE GENOMIC DNA]</scope>
    <source>
        <strain evidence="4 5">IPO3737</strain>
    </source>
</reference>